<evidence type="ECO:0000313" key="2">
    <source>
        <dbReference type="EMBL" id="TQN27752.1"/>
    </source>
</evidence>
<sequence length="79" mass="7927">MAGERPSAALTSPGAAWWESWVAGRAVNTACSPSCAVASAVKVSPKPRRDRVNRTSPAQVNAVAAGKAAGCVGQPAHTA</sequence>
<gene>
    <name evidence="2" type="ORF">FHX37_4481</name>
</gene>
<evidence type="ECO:0000256" key="1">
    <source>
        <dbReference type="SAM" id="MobiDB-lite"/>
    </source>
</evidence>
<dbReference type="Proteomes" id="UP000317422">
    <property type="component" value="Unassembled WGS sequence"/>
</dbReference>
<protein>
    <submittedName>
        <fullName evidence="2">Uncharacterized protein</fullName>
    </submittedName>
</protein>
<feature type="compositionally biased region" description="Low complexity" evidence="1">
    <location>
        <begin position="58"/>
        <end position="67"/>
    </location>
</feature>
<accession>A0A543N7E4</accession>
<comment type="caution">
    <text evidence="2">The sequence shown here is derived from an EMBL/GenBank/DDBJ whole genome shotgun (WGS) entry which is preliminary data.</text>
</comment>
<feature type="region of interest" description="Disordered" evidence="1">
    <location>
        <begin position="46"/>
        <end position="67"/>
    </location>
</feature>
<evidence type="ECO:0000313" key="3">
    <source>
        <dbReference type="Proteomes" id="UP000317422"/>
    </source>
</evidence>
<dbReference type="EMBL" id="VFQC01000003">
    <property type="protein sequence ID" value="TQN27752.1"/>
    <property type="molecule type" value="Genomic_DNA"/>
</dbReference>
<dbReference type="RefSeq" id="WP_141926168.1">
    <property type="nucleotide sequence ID" value="NZ_VFQC01000003.1"/>
</dbReference>
<keyword evidence="3" id="KW-1185">Reference proteome</keyword>
<reference evidence="2 3" key="1">
    <citation type="submission" date="2019-06" db="EMBL/GenBank/DDBJ databases">
        <title>Sequencing the genomes of 1000 actinobacteria strains.</title>
        <authorList>
            <person name="Klenk H.-P."/>
        </authorList>
    </citation>
    <scope>NUCLEOTIDE SEQUENCE [LARGE SCALE GENOMIC DNA]</scope>
    <source>
        <strain evidence="2 3">DSM 45015</strain>
    </source>
</reference>
<proteinExistence type="predicted"/>
<organism evidence="2 3">
    <name type="scientific">Haloactinospora alba</name>
    <dbReference type="NCBI Taxonomy" id="405555"/>
    <lineage>
        <taxon>Bacteria</taxon>
        <taxon>Bacillati</taxon>
        <taxon>Actinomycetota</taxon>
        <taxon>Actinomycetes</taxon>
        <taxon>Streptosporangiales</taxon>
        <taxon>Nocardiopsidaceae</taxon>
        <taxon>Haloactinospora</taxon>
    </lineage>
</organism>
<dbReference type="AlphaFoldDB" id="A0A543N7E4"/>
<name>A0A543N7E4_9ACTN</name>